<reference evidence="1" key="1">
    <citation type="journal article" date="2023" name="G3 (Bethesda)">
        <title>A reference genome for the long-term kleptoplast-retaining sea slug Elysia crispata morphotype clarki.</title>
        <authorList>
            <person name="Eastman K.E."/>
            <person name="Pendleton A.L."/>
            <person name="Shaikh M.A."/>
            <person name="Suttiyut T."/>
            <person name="Ogas R."/>
            <person name="Tomko P."/>
            <person name="Gavelis G."/>
            <person name="Widhalm J.R."/>
            <person name="Wisecaver J.H."/>
        </authorList>
    </citation>
    <scope>NUCLEOTIDE SEQUENCE</scope>
    <source>
        <strain evidence="1">ECLA1</strain>
    </source>
</reference>
<comment type="caution">
    <text evidence="1">The sequence shown here is derived from an EMBL/GenBank/DDBJ whole genome shotgun (WGS) entry which is preliminary data.</text>
</comment>
<evidence type="ECO:0000313" key="2">
    <source>
        <dbReference type="Proteomes" id="UP001283361"/>
    </source>
</evidence>
<keyword evidence="2" id="KW-1185">Reference proteome</keyword>
<sequence>MGGAFSDWRSRNILAGLIKGFLQQVLIALTKTEAQKFVGIGRKTVLRCHLREVTSEEDVCCLYTRQGLSLAQTTRDASTSTNLMFRLLVSNLGPLDFILEI</sequence>
<dbReference type="Proteomes" id="UP001283361">
    <property type="component" value="Unassembled WGS sequence"/>
</dbReference>
<dbReference type="AlphaFoldDB" id="A0AAE1EAK4"/>
<evidence type="ECO:0000313" key="1">
    <source>
        <dbReference type="EMBL" id="KAK3799605.1"/>
    </source>
</evidence>
<gene>
    <name evidence="1" type="ORF">RRG08_059651</name>
</gene>
<name>A0AAE1EAK4_9GAST</name>
<protein>
    <submittedName>
        <fullName evidence="1">Uncharacterized protein</fullName>
    </submittedName>
</protein>
<organism evidence="1 2">
    <name type="scientific">Elysia crispata</name>
    <name type="common">lettuce slug</name>
    <dbReference type="NCBI Taxonomy" id="231223"/>
    <lineage>
        <taxon>Eukaryota</taxon>
        <taxon>Metazoa</taxon>
        <taxon>Spiralia</taxon>
        <taxon>Lophotrochozoa</taxon>
        <taxon>Mollusca</taxon>
        <taxon>Gastropoda</taxon>
        <taxon>Heterobranchia</taxon>
        <taxon>Euthyneura</taxon>
        <taxon>Panpulmonata</taxon>
        <taxon>Sacoglossa</taxon>
        <taxon>Placobranchoidea</taxon>
        <taxon>Plakobranchidae</taxon>
        <taxon>Elysia</taxon>
    </lineage>
</organism>
<dbReference type="EMBL" id="JAWDGP010000547">
    <property type="protein sequence ID" value="KAK3799605.1"/>
    <property type="molecule type" value="Genomic_DNA"/>
</dbReference>
<accession>A0AAE1EAK4</accession>
<proteinExistence type="predicted"/>